<evidence type="ECO:0000313" key="2">
    <source>
        <dbReference type="Proteomes" id="UP000827872"/>
    </source>
</evidence>
<keyword evidence="2" id="KW-1185">Reference proteome</keyword>
<dbReference type="EMBL" id="CM037615">
    <property type="protein sequence ID" value="KAH8014164.1"/>
    <property type="molecule type" value="Genomic_DNA"/>
</dbReference>
<sequence>MWKWGSGDDSASTRGTHGTSKAANMSVADLTEQLAQTKQLVVQLKEHVKEKDNELHNNKQQLKEEKEAFEANISKLKLQNKAKVTSLNSQLEELKKQLSGAGTQEEKSEQKRGSRDGEQHNAAASRGKILVLKKKIEELETQNTQKDEELQDKIAELNASRLRGAEMDAMLAEKQKKLAEKEAYIIDLQLYGGSANDAKKVLIHNNELKNQLSTKEASLKSMDILVQSLTKKVEDLEERCSLLQEQNENLKILQNKEKEHFQEREAMYTQNIRMFQNIIQEKEKQLMELAHKHEQELFKLVAKSDASADLEQLLKALKQKLHEKEEVMLGRTQVIVMLQQELDGKDQQLKEVNEILVRLQSEKDNLQSKLDAEKHVMRAQLKDMMEKHEVEMKKVKEKHNADLQAIREKHETELQEKDQALLQLQKQAARLSTSGQSNLEQTIDSDSIMKQKLEQLEAEVRLKSEEASKSEAKFLKMKAWSKSKIKQLEDELKNVTSKNNDVTALRNQISELEREKEDLQSTLQAFSELKTQNEELLTKLEVYEEQQRKLQADLEQVTKRAASQASESDSVDELQNQLLEWQEIVPESEDVHSQNREEKSAMALRMAQIEEEREDSSFEI</sequence>
<name>A0ACB8G4M5_9SAUR</name>
<organism evidence="1 2">
    <name type="scientific">Sphaerodactylus townsendi</name>
    <dbReference type="NCBI Taxonomy" id="933632"/>
    <lineage>
        <taxon>Eukaryota</taxon>
        <taxon>Metazoa</taxon>
        <taxon>Chordata</taxon>
        <taxon>Craniata</taxon>
        <taxon>Vertebrata</taxon>
        <taxon>Euteleostomi</taxon>
        <taxon>Lepidosauria</taxon>
        <taxon>Squamata</taxon>
        <taxon>Bifurcata</taxon>
        <taxon>Gekkota</taxon>
        <taxon>Sphaerodactylidae</taxon>
        <taxon>Sphaerodactylus</taxon>
    </lineage>
</organism>
<protein>
    <submittedName>
        <fullName evidence="1">Uncharacterized protein</fullName>
    </submittedName>
</protein>
<reference evidence="1" key="1">
    <citation type="submission" date="2021-08" db="EMBL/GenBank/DDBJ databases">
        <title>The first chromosome-level gecko genome reveals the dynamic sex chromosomes of Neotropical dwarf geckos (Sphaerodactylidae: Sphaerodactylus).</title>
        <authorList>
            <person name="Pinto B.J."/>
            <person name="Keating S.E."/>
            <person name="Gamble T."/>
        </authorList>
    </citation>
    <scope>NUCLEOTIDE SEQUENCE</scope>
    <source>
        <strain evidence="1">TG3544</strain>
    </source>
</reference>
<accession>A0ACB8G4M5</accession>
<comment type="caution">
    <text evidence="1">The sequence shown here is derived from an EMBL/GenBank/DDBJ whole genome shotgun (WGS) entry which is preliminary data.</text>
</comment>
<gene>
    <name evidence="1" type="ORF">K3G42_026567</name>
</gene>
<proteinExistence type="predicted"/>
<dbReference type="Proteomes" id="UP000827872">
    <property type="component" value="Linkage Group LG02"/>
</dbReference>
<evidence type="ECO:0000313" key="1">
    <source>
        <dbReference type="EMBL" id="KAH8014164.1"/>
    </source>
</evidence>